<evidence type="ECO:0000256" key="1">
    <source>
        <dbReference type="SAM" id="Phobius"/>
    </source>
</evidence>
<dbReference type="AlphaFoldDB" id="A0A9X1SXP7"/>
<dbReference type="EMBL" id="JAJOMB010000027">
    <property type="protein sequence ID" value="MCD5316166.1"/>
    <property type="molecule type" value="Genomic_DNA"/>
</dbReference>
<evidence type="ECO:0000313" key="3">
    <source>
        <dbReference type="Proteomes" id="UP001138997"/>
    </source>
</evidence>
<name>A0A9X1SXP7_9ACTN</name>
<organism evidence="2 3">
    <name type="scientific">Kineosporia babensis</name>
    <dbReference type="NCBI Taxonomy" id="499548"/>
    <lineage>
        <taxon>Bacteria</taxon>
        <taxon>Bacillati</taxon>
        <taxon>Actinomycetota</taxon>
        <taxon>Actinomycetes</taxon>
        <taxon>Kineosporiales</taxon>
        <taxon>Kineosporiaceae</taxon>
        <taxon>Kineosporia</taxon>
    </lineage>
</organism>
<feature type="transmembrane region" description="Helical" evidence="1">
    <location>
        <begin position="69"/>
        <end position="94"/>
    </location>
</feature>
<proteinExistence type="predicted"/>
<comment type="caution">
    <text evidence="2">The sequence shown here is derived from an EMBL/GenBank/DDBJ whole genome shotgun (WGS) entry which is preliminary data.</text>
</comment>
<keyword evidence="3" id="KW-1185">Reference proteome</keyword>
<keyword evidence="1" id="KW-0472">Membrane</keyword>
<reference evidence="2" key="1">
    <citation type="submission" date="2021-11" db="EMBL/GenBank/DDBJ databases">
        <title>Streptomyces corallinus and Kineosporia corallina sp. nov., two new coral-derived marine actinobacteria.</title>
        <authorList>
            <person name="Buangrab K."/>
            <person name="Sutthacheep M."/>
            <person name="Yeemin T."/>
            <person name="Harunari E."/>
            <person name="Igarashi Y."/>
            <person name="Sripreechasak P."/>
            <person name="Kanchanasin P."/>
            <person name="Tanasupawat S."/>
            <person name="Phongsopitanun W."/>
        </authorList>
    </citation>
    <scope>NUCLEOTIDE SEQUENCE</scope>
    <source>
        <strain evidence="2">JCM 31032</strain>
    </source>
</reference>
<evidence type="ECO:0000313" key="2">
    <source>
        <dbReference type="EMBL" id="MCD5316166.1"/>
    </source>
</evidence>
<sequence length="95" mass="9569">MAVFEAANNVPNPAPLDPTAGSNGVTLLMSYLKWAVLIACGVTCLASGGLMATGSLSNRPDHVDKGKRAFLWGLGGVLAAVIAIPMVNTVFGAAG</sequence>
<accession>A0A9X1SXP7</accession>
<dbReference type="Proteomes" id="UP001138997">
    <property type="component" value="Unassembled WGS sequence"/>
</dbReference>
<feature type="transmembrane region" description="Helical" evidence="1">
    <location>
        <begin position="34"/>
        <end position="57"/>
    </location>
</feature>
<keyword evidence="1" id="KW-0812">Transmembrane</keyword>
<protein>
    <submittedName>
        <fullName evidence="2">Uncharacterized protein</fullName>
    </submittedName>
</protein>
<gene>
    <name evidence="2" type="ORF">LR394_35250</name>
</gene>
<keyword evidence="1" id="KW-1133">Transmembrane helix</keyword>
<dbReference type="RefSeq" id="WP_231449018.1">
    <property type="nucleotide sequence ID" value="NZ_JAJOMB010000027.1"/>
</dbReference>